<evidence type="ECO:0000256" key="3">
    <source>
        <dbReference type="ARBA" id="ARBA00022989"/>
    </source>
</evidence>
<evidence type="ECO:0000256" key="2">
    <source>
        <dbReference type="ARBA" id="ARBA00022692"/>
    </source>
</evidence>
<name>A0A7S4HPN4_9STRA</name>
<feature type="domain" description="Amino acid transporter transmembrane" evidence="7">
    <location>
        <begin position="24"/>
        <end position="79"/>
    </location>
</feature>
<sequence>MAASNQTSGEGPGGGSFSPLVMACFTLNYIVGTGFLALPWAFYQAGWLLSGAVLVGVCAAANVGSDYILSAMARAERIVQSRDQSVVGEDSNGVSGRESVISLTDLSHDENTSLVQKSPEDDSPAVSCEGGENATSSADTYGTVPPSRQMNEFDDDTAGCSEAGPLLVGKRMIDLPELCRLFLGVWGFRGYGFCVSYYLYGALWSFTSVFGSALALNLPASLQGGDTYAMSVFIFALIVGPMSFMDLDEQKAVQVVLSGGRIVMIILMIITPLIAALCTLDMGTPHFDDQTSPMGAPATSAGGISRMMPVVVYAAIFHFSIPSLAEEVTDKARVGEVFGLTFILCGTLYTFIGGIGAWYFGAGIEQSANLNWGPYHGGTGRLIPGGGENGGEDLWVDVAFWAKALSKFVVMFPALNVISAFPLHTFSLGRSLMGIYYGENVHKAEKNRRIKSVFRAISCVPPLIGGLFVRDLGTITGFAGLAGLAIAFCFPAMLYIGSERAMKDRFGASAPLRTRYQRFGSSSLIAAGVLAFGTVSIVVVFFSLILT</sequence>
<feature type="domain" description="Amino acid transporter transmembrane" evidence="7">
    <location>
        <begin position="168"/>
        <end position="497"/>
    </location>
</feature>
<evidence type="ECO:0000256" key="1">
    <source>
        <dbReference type="ARBA" id="ARBA00004370"/>
    </source>
</evidence>
<feature type="transmembrane region" description="Helical" evidence="6">
    <location>
        <begin position="404"/>
        <end position="423"/>
    </location>
</feature>
<feature type="transmembrane region" description="Helical" evidence="6">
    <location>
        <begin position="259"/>
        <end position="283"/>
    </location>
</feature>
<feature type="compositionally biased region" description="Polar residues" evidence="5">
    <location>
        <begin position="133"/>
        <end position="150"/>
    </location>
</feature>
<feature type="transmembrane region" description="Helical" evidence="6">
    <location>
        <begin position="337"/>
        <end position="360"/>
    </location>
</feature>
<evidence type="ECO:0000259" key="7">
    <source>
        <dbReference type="Pfam" id="PF01490"/>
    </source>
</evidence>
<dbReference type="PANTHER" id="PTHR16189">
    <property type="entry name" value="TRANSMEMBRANE PROTEIN 104-RELATED"/>
    <property type="match status" value="1"/>
</dbReference>
<dbReference type="PANTHER" id="PTHR16189:SF2">
    <property type="entry name" value="AMINO ACID TRANSPORTER TRANSMEMBRANE DOMAIN-CONTAINING PROTEIN"/>
    <property type="match status" value="1"/>
</dbReference>
<reference evidence="8" key="1">
    <citation type="submission" date="2021-01" db="EMBL/GenBank/DDBJ databases">
        <authorList>
            <person name="Corre E."/>
            <person name="Pelletier E."/>
            <person name="Niang G."/>
            <person name="Scheremetjew M."/>
            <person name="Finn R."/>
            <person name="Kale V."/>
            <person name="Holt S."/>
            <person name="Cochrane G."/>
            <person name="Meng A."/>
            <person name="Brown T."/>
            <person name="Cohen L."/>
        </authorList>
    </citation>
    <scope>NUCLEOTIDE SEQUENCE</scope>
    <source>
        <strain evidence="8">Isolate 1302-5</strain>
    </source>
</reference>
<dbReference type="EMBL" id="HBKQ01003499">
    <property type="protein sequence ID" value="CAE2205350.1"/>
    <property type="molecule type" value="Transcribed_RNA"/>
</dbReference>
<dbReference type="AlphaFoldDB" id="A0A7S4HPN4"/>
<evidence type="ECO:0000256" key="4">
    <source>
        <dbReference type="ARBA" id="ARBA00023136"/>
    </source>
</evidence>
<feature type="transmembrane region" description="Helical" evidence="6">
    <location>
        <begin position="47"/>
        <end position="69"/>
    </location>
</feature>
<evidence type="ECO:0000256" key="6">
    <source>
        <dbReference type="SAM" id="Phobius"/>
    </source>
</evidence>
<dbReference type="Pfam" id="PF01490">
    <property type="entry name" value="Aa_trans"/>
    <property type="match status" value="2"/>
</dbReference>
<keyword evidence="4 6" id="KW-0472">Membrane</keyword>
<feature type="transmembrane region" description="Helical" evidence="6">
    <location>
        <begin position="303"/>
        <end position="325"/>
    </location>
</feature>
<evidence type="ECO:0000313" key="8">
    <source>
        <dbReference type="EMBL" id="CAE2205350.1"/>
    </source>
</evidence>
<feature type="transmembrane region" description="Helical" evidence="6">
    <location>
        <begin position="20"/>
        <end position="41"/>
    </location>
</feature>
<keyword evidence="3 6" id="KW-1133">Transmembrane helix</keyword>
<organism evidence="8">
    <name type="scientific">Odontella aurita</name>
    <dbReference type="NCBI Taxonomy" id="265563"/>
    <lineage>
        <taxon>Eukaryota</taxon>
        <taxon>Sar</taxon>
        <taxon>Stramenopiles</taxon>
        <taxon>Ochrophyta</taxon>
        <taxon>Bacillariophyta</taxon>
        <taxon>Mediophyceae</taxon>
        <taxon>Biddulphiophycidae</taxon>
        <taxon>Eupodiscales</taxon>
        <taxon>Odontellaceae</taxon>
        <taxon>Odontella</taxon>
    </lineage>
</organism>
<dbReference type="GO" id="GO:0016020">
    <property type="term" value="C:membrane"/>
    <property type="evidence" value="ECO:0007669"/>
    <property type="project" value="UniProtKB-SubCell"/>
</dbReference>
<feature type="transmembrane region" description="Helical" evidence="6">
    <location>
        <begin position="197"/>
        <end position="216"/>
    </location>
</feature>
<proteinExistence type="predicted"/>
<feature type="region of interest" description="Disordered" evidence="5">
    <location>
        <begin position="111"/>
        <end position="155"/>
    </location>
</feature>
<feature type="transmembrane region" description="Helical" evidence="6">
    <location>
        <begin position="523"/>
        <end position="546"/>
    </location>
</feature>
<evidence type="ECO:0000256" key="5">
    <source>
        <dbReference type="SAM" id="MobiDB-lite"/>
    </source>
</evidence>
<dbReference type="InterPro" id="IPR013057">
    <property type="entry name" value="AA_transpt_TM"/>
</dbReference>
<feature type="transmembrane region" description="Helical" evidence="6">
    <location>
        <begin position="475"/>
        <end position="496"/>
    </location>
</feature>
<feature type="transmembrane region" description="Helical" evidence="6">
    <location>
        <begin position="452"/>
        <end position="469"/>
    </location>
</feature>
<keyword evidence="2 6" id="KW-0812">Transmembrane</keyword>
<protein>
    <recommendedName>
        <fullName evidence="7">Amino acid transporter transmembrane domain-containing protein</fullName>
    </recommendedName>
</protein>
<feature type="transmembrane region" description="Helical" evidence="6">
    <location>
        <begin position="228"/>
        <end position="247"/>
    </location>
</feature>
<comment type="subcellular location">
    <subcellularLocation>
        <location evidence="1">Membrane</location>
    </subcellularLocation>
</comment>
<gene>
    <name evidence="8" type="ORF">OAUR00152_LOCUS2420</name>
</gene>
<accession>A0A7S4HPN4</accession>